<dbReference type="AlphaFoldDB" id="A0AAD7JKL7"/>
<sequence length="377" mass="42406">MPATKRARAPDSSDEEEENRPPSLDSRASSRSPSPELRDDLPADELYKIARFQQKKANKATKALQAAQRKLTDITNEDDTPPKRGRPKKRKVDSGSEDDTKEVKNLAHKFTVMNLLWMRDLKCTFNTDVDEQYDPLARWENWESKVQGQLADLLEILPPKFRGETMHAQWFINTFHVEMGTQRSNIANRVRRCAPEVFNCAATDVLTSESRRDKFRKQIGYVEQPGGKSKYETFKVDLLHKNYNGKFDVDTVFRGDALHLAFAGVTHGPGAVTALKASGQPTQATGKCVSQLWHLTNSTPGSISASGILARWAVSADIELTPRGAQTGIDWQGDLEKYIEYLQNGLNKRKNLFSDSSMQDAMDMLDADEEEEPAEEA</sequence>
<dbReference type="Proteomes" id="UP001215598">
    <property type="component" value="Unassembled WGS sequence"/>
</dbReference>
<feature type="region of interest" description="Disordered" evidence="1">
    <location>
        <begin position="1"/>
        <end position="101"/>
    </location>
</feature>
<feature type="compositionally biased region" description="Low complexity" evidence="1">
    <location>
        <begin position="21"/>
        <end position="35"/>
    </location>
</feature>
<feature type="compositionally biased region" description="Basic and acidic residues" evidence="1">
    <location>
        <begin position="36"/>
        <end position="48"/>
    </location>
</feature>
<evidence type="ECO:0000256" key="1">
    <source>
        <dbReference type="SAM" id="MobiDB-lite"/>
    </source>
</evidence>
<name>A0AAD7JKL7_9AGAR</name>
<dbReference type="EMBL" id="JARKIB010000023">
    <property type="protein sequence ID" value="KAJ7766859.1"/>
    <property type="molecule type" value="Genomic_DNA"/>
</dbReference>
<protein>
    <submittedName>
        <fullName evidence="2">Uncharacterized protein</fullName>
    </submittedName>
</protein>
<proteinExistence type="predicted"/>
<gene>
    <name evidence="2" type="ORF">B0H16DRAFT_1791371</name>
</gene>
<reference evidence="2" key="1">
    <citation type="submission" date="2023-03" db="EMBL/GenBank/DDBJ databases">
        <title>Massive genome expansion in bonnet fungi (Mycena s.s.) driven by repeated elements and novel gene families across ecological guilds.</title>
        <authorList>
            <consortium name="Lawrence Berkeley National Laboratory"/>
            <person name="Harder C.B."/>
            <person name="Miyauchi S."/>
            <person name="Viragh M."/>
            <person name="Kuo A."/>
            <person name="Thoen E."/>
            <person name="Andreopoulos B."/>
            <person name="Lu D."/>
            <person name="Skrede I."/>
            <person name="Drula E."/>
            <person name="Henrissat B."/>
            <person name="Morin E."/>
            <person name="Kohler A."/>
            <person name="Barry K."/>
            <person name="LaButti K."/>
            <person name="Morin E."/>
            <person name="Salamov A."/>
            <person name="Lipzen A."/>
            <person name="Mereny Z."/>
            <person name="Hegedus B."/>
            <person name="Baldrian P."/>
            <person name="Stursova M."/>
            <person name="Weitz H."/>
            <person name="Taylor A."/>
            <person name="Grigoriev I.V."/>
            <person name="Nagy L.G."/>
            <person name="Martin F."/>
            <person name="Kauserud H."/>
        </authorList>
    </citation>
    <scope>NUCLEOTIDE SEQUENCE</scope>
    <source>
        <strain evidence="2">CBHHK182m</strain>
    </source>
</reference>
<organism evidence="2 3">
    <name type="scientific">Mycena metata</name>
    <dbReference type="NCBI Taxonomy" id="1033252"/>
    <lineage>
        <taxon>Eukaryota</taxon>
        <taxon>Fungi</taxon>
        <taxon>Dikarya</taxon>
        <taxon>Basidiomycota</taxon>
        <taxon>Agaricomycotina</taxon>
        <taxon>Agaricomycetes</taxon>
        <taxon>Agaricomycetidae</taxon>
        <taxon>Agaricales</taxon>
        <taxon>Marasmiineae</taxon>
        <taxon>Mycenaceae</taxon>
        <taxon>Mycena</taxon>
    </lineage>
</organism>
<keyword evidence="3" id="KW-1185">Reference proteome</keyword>
<evidence type="ECO:0000313" key="2">
    <source>
        <dbReference type="EMBL" id="KAJ7766859.1"/>
    </source>
</evidence>
<comment type="caution">
    <text evidence="2">The sequence shown here is derived from an EMBL/GenBank/DDBJ whole genome shotgun (WGS) entry which is preliminary data.</text>
</comment>
<evidence type="ECO:0000313" key="3">
    <source>
        <dbReference type="Proteomes" id="UP001215598"/>
    </source>
</evidence>
<accession>A0AAD7JKL7</accession>